<evidence type="ECO:0000259" key="13">
    <source>
        <dbReference type="PROSITE" id="PS51672"/>
    </source>
</evidence>
<dbReference type="PROSITE" id="PS51672">
    <property type="entry name" value="ACT_LIKE"/>
    <property type="match status" value="1"/>
</dbReference>
<evidence type="ECO:0000256" key="6">
    <source>
        <dbReference type="ARBA" id="ARBA00022605"/>
    </source>
</evidence>
<feature type="domain" description="ACT-like" evidence="13">
    <location>
        <begin position="331"/>
        <end position="405"/>
    </location>
</feature>
<evidence type="ECO:0000256" key="9">
    <source>
        <dbReference type="ARBA" id="ARBA00023239"/>
    </source>
</evidence>
<keyword evidence="8 12" id="KW-0663">Pyridoxal phosphate</keyword>
<dbReference type="Pfam" id="PF00585">
    <property type="entry name" value="Thr_dehydrat_C"/>
    <property type="match status" value="1"/>
</dbReference>
<sequence>MAINLQHIVHANEMMKDVIYQTPLQKDPVLSERYDCTVYLKREDQQIVRSFKLRGAYYQISSLTAEELQSGVVCASAGNHAQGVAYSCCALKTKGVIFMPITTPKQKVAQVKFFGRDYVDVHLVGDTFDDAYALAKDYCIQHEMTFIHPFDQEKVIAGQGTVALEVMDAIDVAPDFLFASIGGGGLISGIATYMKQVSPETKIIGCEPSGAASMQAALMQGHVVALEEIDKFVDGAAVKKVGKKTFAICEKLVDDIVSVPEGKICTTILRLYNENALVAEPAGAMPIAALDFYAEQMKGKVVVCIVSGGNNDIERMEEIRERSLIYEGLQHYFIVQLPERAGALTQFTMEVLGPEDNITRLVYQKQNNKPTGSVLIGIELKSSNDYDGLISRMNAHGFDYSKVNQHAHLFSIR</sequence>
<dbReference type="FunFam" id="3.40.50.1100:FF:000007">
    <property type="entry name" value="L-threonine dehydratase catabolic TdcB"/>
    <property type="match status" value="1"/>
</dbReference>
<comment type="subunit">
    <text evidence="5 12">Homotetramer.</text>
</comment>
<evidence type="ECO:0000313" key="14">
    <source>
        <dbReference type="EMBL" id="SDB91482.1"/>
    </source>
</evidence>
<accession>A0A1G6HB19</accession>
<dbReference type="Gene3D" id="3.40.50.1100">
    <property type="match status" value="2"/>
</dbReference>
<evidence type="ECO:0000256" key="11">
    <source>
        <dbReference type="ARBA" id="ARBA00025527"/>
    </source>
</evidence>
<reference evidence="15" key="1">
    <citation type="submission" date="2016-09" db="EMBL/GenBank/DDBJ databases">
        <authorList>
            <person name="Varghese N."/>
            <person name="Submissions S."/>
        </authorList>
    </citation>
    <scope>NUCLEOTIDE SEQUENCE [LARGE SCALE GENOMIC DNA]</scope>
    <source>
        <strain evidence="15">25nlg</strain>
    </source>
</reference>
<dbReference type="SUPFAM" id="SSF55021">
    <property type="entry name" value="ACT-like"/>
    <property type="match status" value="1"/>
</dbReference>
<dbReference type="InterPro" id="IPR011820">
    <property type="entry name" value="IlvA"/>
</dbReference>
<dbReference type="PROSITE" id="PS00165">
    <property type="entry name" value="DEHYDRATASE_SER_THR"/>
    <property type="match status" value="1"/>
</dbReference>
<dbReference type="InterPro" id="IPR001926">
    <property type="entry name" value="TrpB-like_PALP"/>
</dbReference>
<proteinExistence type="inferred from homology"/>
<dbReference type="EMBL" id="FMYM01000003">
    <property type="protein sequence ID" value="SDB91482.1"/>
    <property type="molecule type" value="Genomic_DNA"/>
</dbReference>
<dbReference type="InterPro" id="IPR045865">
    <property type="entry name" value="ACT-like_dom_sf"/>
</dbReference>
<dbReference type="STRING" id="1464122.SAMN05421737_103139"/>
<dbReference type="InterPro" id="IPR036052">
    <property type="entry name" value="TrpB-like_PALP_sf"/>
</dbReference>
<evidence type="ECO:0000313" key="15">
    <source>
        <dbReference type="Proteomes" id="UP000242662"/>
    </source>
</evidence>
<comment type="pathway">
    <text evidence="3 12">Amino-acid biosynthesis; L-isoleucine biosynthesis; 2-oxobutanoate from L-threonine: step 1/1.</text>
</comment>
<keyword evidence="15" id="KW-1185">Reference proteome</keyword>
<organism evidence="14 15">
    <name type="scientific">Shouchella lonarensis</name>
    <dbReference type="NCBI Taxonomy" id="1464122"/>
    <lineage>
        <taxon>Bacteria</taxon>
        <taxon>Bacillati</taxon>
        <taxon>Bacillota</taxon>
        <taxon>Bacilli</taxon>
        <taxon>Bacillales</taxon>
        <taxon>Bacillaceae</taxon>
        <taxon>Shouchella</taxon>
    </lineage>
</organism>
<dbReference type="GO" id="GO:0004794">
    <property type="term" value="F:threonine deaminase activity"/>
    <property type="evidence" value="ECO:0007669"/>
    <property type="project" value="UniProtKB-UniRule"/>
</dbReference>
<evidence type="ECO:0000256" key="7">
    <source>
        <dbReference type="ARBA" id="ARBA00022624"/>
    </source>
</evidence>
<evidence type="ECO:0000256" key="8">
    <source>
        <dbReference type="ARBA" id="ARBA00022898"/>
    </source>
</evidence>
<dbReference type="InterPro" id="IPR050147">
    <property type="entry name" value="Ser/Thr_Dehydratase"/>
</dbReference>
<comment type="function">
    <text evidence="11 12">Catalyzes the anaerobic formation of alpha-ketobutyrate and ammonia from threonine in a two-step reaction. The first step involved a dehydration of threonine and a production of enamine intermediates (aminocrotonate), which tautomerizes to its imine form (iminobutyrate). Both intermediates are unstable and short-lived. The second step is the nonenzymatic hydrolysis of the enamine/imine intermediates to form 2-ketobutyrate and free ammonia. In the low water environment of the cell, the second step is accelerated by RidA.</text>
</comment>
<comment type="similarity">
    <text evidence="4 12">Belongs to the serine/threonine dehydratase family.</text>
</comment>
<dbReference type="AlphaFoldDB" id="A0A1G6HB19"/>
<dbReference type="RefSeq" id="WP_281241399.1">
    <property type="nucleotide sequence ID" value="NZ_FMYM01000003.1"/>
</dbReference>
<gene>
    <name evidence="12" type="primary">ilvA</name>
    <name evidence="14" type="ORF">SAMN05421737_103139</name>
</gene>
<evidence type="ECO:0000256" key="3">
    <source>
        <dbReference type="ARBA" id="ARBA00004810"/>
    </source>
</evidence>
<dbReference type="GO" id="GO:0003941">
    <property type="term" value="F:L-serine ammonia-lyase activity"/>
    <property type="evidence" value="ECO:0007669"/>
    <property type="project" value="TreeGrafter"/>
</dbReference>
<dbReference type="SUPFAM" id="SSF53686">
    <property type="entry name" value="Tryptophan synthase beta subunit-like PLP-dependent enzymes"/>
    <property type="match status" value="1"/>
</dbReference>
<dbReference type="PANTHER" id="PTHR48078">
    <property type="entry name" value="THREONINE DEHYDRATASE, MITOCHONDRIAL-RELATED"/>
    <property type="match status" value="1"/>
</dbReference>
<dbReference type="EC" id="4.3.1.19" evidence="12"/>
<dbReference type="GO" id="GO:0006565">
    <property type="term" value="P:L-serine catabolic process"/>
    <property type="evidence" value="ECO:0007669"/>
    <property type="project" value="TreeGrafter"/>
</dbReference>
<protein>
    <recommendedName>
        <fullName evidence="12">L-threonine dehydratase</fullName>
        <ecNumber evidence="12">4.3.1.19</ecNumber>
    </recommendedName>
    <alternativeName>
        <fullName evidence="12">Threonine deaminase</fullName>
    </alternativeName>
</protein>
<dbReference type="InterPro" id="IPR000634">
    <property type="entry name" value="Ser/Thr_deHydtase_PyrdxlP-BS"/>
</dbReference>
<name>A0A1G6HB19_9BACI</name>
<comment type="cofactor">
    <cofactor evidence="2 12">
        <name>pyridoxal 5'-phosphate</name>
        <dbReference type="ChEBI" id="CHEBI:597326"/>
    </cofactor>
</comment>
<evidence type="ECO:0000256" key="4">
    <source>
        <dbReference type="ARBA" id="ARBA00010869"/>
    </source>
</evidence>
<comment type="catalytic activity">
    <reaction evidence="1 12">
        <text>L-threonine = 2-oxobutanoate + NH4(+)</text>
        <dbReference type="Rhea" id="RHEA:22108"/>
        <dbReference type="ChEBI" id="CHEBI:16763"/>
        <dbReference type="ChEBI" id="CHEBI:28938"/>
        <dbReference type="ChEBI" id="CHEBI:57926"/>
        <dbReference type="EC" id="4.3.1.19"/>
    </reaction>
</comment>
<dbReference type="NCBIfam" id="TIGR02079">
    <property type="entry name" value="THD1"/>
    <property type="match status" value="1"/>
</dbReference>
<dbReference type="GO" id="GO:0006567">
    <property type="term" value="P:L-threonine catabolic process"/>
    <property type="evidence" value="ECO:0007669"/>
    <property type="project" value="TreeGrafter"/>
</dbReference>
<dbReference type="GO" id="GO:0009097">
    <property type="term" value="P:isoleucine biosynthetic process"/>
    <property type="evidence" value="ECO:0007669"/>
    <property type="project" value="UniProtKB-UniRule"/>
</dbReference>
<evidence type="ECO:0000256" key="2">
    <source>
        <dbReference type="ARBA" id="ARBA00001933"/>
    </source>
</evidence>
<dbReference type="GO" id="GO:0030170">
    <property type="term" value="F:pyridoxal phosphate binding"/>
    <property type="evidence" value="ECO:0007669"/>
    <property type="project" value="InterPro"/>
</dbReference>
<dbReference type="Proteomes" id="UP000242662">
    <property type="component" value="Unassembled WGS sequence"/>
</dbReference>
<dbReference type="CDD" id="cd01562">
    <property type="entry name" value="Thr-dehyd"/>
    <property type="match status" value="1"/>
</dbReference>
<dbReference type="UniPathway" id="UPA00047">
    <property type="reaction ID" value="UER00054"/>
</dbReference>
<dbReference type="Pfam" id="PF00291">
    <property type="entry name" value="PALP"/>
    <property type="match status" value="1"/>
</dbReference>
<dbReference type="NCBIfam" id="NF006390">
    <property type="entry name" value="PRK08639.1"/>
    <property type="match status" value="1"/>
</dbReference>
<evidence type="ECO:0000256" key="1">
    <source>
        <dbReference type="ARBA" id="ARBA00001274"/>
    </source>
</evidence>
<keyword evidence="7 12" id="KW-0412">Isoleucine biosynthesis</keyword>
<evidence type="ECO:0000256" key="10">
    <source>
        <dbReference type="ARBA" id="ARBA00023304"/>
    </source>
</evidence>
<dbReference type="InterPro" id="IPR001721">
    <property type="entry name" value="TD_ACT-like"/>
</dbReference>
<evidence type="ECO:0000256" key="12">
    <source>
        <dbReference type="RuleBase" id="RU362012"/>
    </source>
</evidence>
<evidence type="ECO:0000256" key="5">
    <source>
        <dbReference type="ARBA" id="ARBA00011881"/>
    </source>
</evidence>
<keyword evidence="6 12" id="KW-0028">Amino-acid biosynthesis</keyword>
<keyword evidence="10 12" id="KW-0100">Branched-chain amino acid biosynthesis</keyword>
<keyword evidence="9 12" id="KW-0456">Lyase</keyword>
<dbReference type="PANTHER" id="PTHR48078:SF11">
    <property type="entry name" value="THREONINE DEHYDRATASE, MITOCHONDRIAL"/>
    <property type="match status" value="1"/>
</dbReference>